<dbReference type="EMBL" id="VTEQ01000002">
    <property type="protein sequence ID" value="TYS54708.1"/>
    <property type="molecule type" value="Genomic_DNA"/>
</dbReference>
<comment type="caution">
    <text evidence="1">The sequence shown here is derived from an EMBL/GenBank/DDBJ whole genome shotgun (WGS) entry which is preliminary data.</text>
</comment>
<organism evidence="1 2">
    <name type="scientific">Rossellomorea marisflavi</name>
    <dbReference type="NCBI Taxonomy" id="189381"/>
    <lineage>
        <taxon>Bacteria</taxon>
        <taxon>Bacillati</taxon>
        <taxon>Bacillota</taxon>
        <taxon>Bacilli</taxon>
        <taxon>Bacillales</taxon>
        <taxon>Bacillaceae</taxon>
        <taxon>Rossellomorea</taxon>
    </lineage>
</organism>
<dbReference type="Pfam" id="PF10978">
    <property type="entry name" value="DUF2785"/>
    <property type="match status" value="1"/>
</dbReference>
<evidence type="ECO:0000313" key="1">
    <source>
        <dbReference type="EMBL" id="TYS54708.1"/>
    </source>
</evidence>
<dbReference type="AlphaFoldDB" id="A0A5D4RY05"/>
<gene>
    <name evidence="1" type="ORF">FZC83_07100</name>
</gene>
<dbReference type="RefSeq" id="WP_148984850.1">
    <property type="nucleotide sequence ID" value="NZ_JBNILK010000003.1"/>
</dbReference>
<proteinExistence type="predicted"/>
<sequence>MERKVEREQSFDCNTITKGQENRMSDVTGQTFLPEAELKSLLQQGDVEEGKQLDVLLAMVEHIGTPDPVLRDKLIYTTFYRLIIEEDRLHTEVLKDLLDLSMDHLLMKGIGEEGTDSVFTRAFTTLLMALVLGRDKEADFLSEDKIQEAAEITVEYLEQEQDVRGFVEEKGWAHSVAHAADMVDELVLNPKVDQDMFPVLLKALWEKVLVSHHAYIHDEDERLLVPILQMIWQGMDEGEVITLVEKLPEMLEKQKGELEEEAYWTLFFNVKTFSKTFYMKLEDYPTLSKLRDAIDRVLKELN</sequence>
<dbReference type="Proteomes" id="UP000322997">
    <property type="component" value="Unassembled WGS sequence"/>
</dbReference>
<protein>
    <submittedName>
        <fullName evidence="1">DUF2785 domain-containing protein</fullName>
    </submittedName>
</protein>
<dbReference type="InterPro" id="IPR021247">
    <property type="entry name" value="DUF2785"/>
</dbReference>
<evidence type="ECO:0000313" key="2">
    <source>
        <dbReference type="Proteomes" id="UP000322997"/>
    </source>
</evidence>
<accession>A0A5D4RY05</accession>
<name>A0A5D4RY05_9BACI</name>
<reference evidence="1 2" key="1">
    <citation type="submission" date="2019-08" db="EMBL/GenBank/DDBJ databases">
        <title>Bacillus genomes from the desert of Cuatro Cienegas, Coahuila.</title>
        <authorList>
            <person name="Olmedo-Alvarez G."/>
        </authorList>
    </citation>
    <scope>NUCLEOTIDE SEQUENCE [LARGE SCALE GENOMIC DNA]</scope>
    <source>
        <strain evidence="1 2">CH108_3D</strain>
    </source>
</reference>